<gene>
    <name evidence="2" type="ORF">HZU75_04120</name>
</gene>
<dbReference type="PANTHER" id="PTHR34408">
    <property type="entry name" value="FAMILY PROTEIN, PUTATIVE-RELATED"/>
    <property type="match status" value="1"/>
</dbReference>
<dbReference type="GO" id="GO:0016998">
    <property type="term" value="P:cell wall macromolecule catabolic process"/>
    <property type="evidence" value="ECO:0007669"/>
    <property type="project" value="InterPro"/>
</dbReference>
<protein>
    <submittedName>
        <fullName evidence="2">Glycoside hydrolase family 19 protein</fullName>
    </submittedName>
</protein>
<dbReference type="InterPro" id="IPR023346">
    <property type="entry name" value="Lysozyme-like_dom_sf"/>
</dbReference>
<dbReference type="InterPro" id="IPR052354">
    <property type="entry name" value="Cell_Wall_Dynamics_Protein"/>
</dbReference>
<dbReference type="Pfam" id="PF00182">
    <property type="entry name" value="Glyco_hydro_19"/>
    <property type="match status" value="1"/>
</dbReference>
<keyword evidence="2" id="KW-0378">Hydrolase</keyword>
<sequence length="180" mass="19578">MQLSEIQLRQIWPNAGKRAAVFLPYINATLAEFAIDTPVRVAAFLAQVGHESGQLTWLEEIASGQAYDTGSLAKRLGNTPAADGDGQRYKGRGLIQITGTDNYRACGQALGVDLLADPEQLETPRLACRSAGWFWRSKGLNQFADAADFVGLTRRINGGTNGLTDRMAIWDRAKQVLGVK</sequence>
<dbReference type="Proteomes" id="UP000510822">
    <property type="component" value="Chromosome"/>
</dbReference>
<dbReference type="RefSeq" id="WP_180307911.1">
    <property type="nucleotide sequence ID" value="NZ_CP058952.1"/>
</dbReference>
<accession>A0A7D5V8A3</accession>
<feature type="domain" description="Glycoside hydrolase family 19 catalytic" evidence="1">
    <location>
        <begin position="40"/>
        <end position="138"/>
    </location>
</feature>
<dbReference type="Gene3D" id="1.10.530.10">
    <property type="match status" value="1"/>
</dbReference>
<dbReference type="GO" id="GO:0006032">
    <property type="term" value="P:chitin catabolic process"/>
    <property type="evidence" value="ECO:0007669"/>
    <property type="project" value="InterPro"/>
</dbReference>
<evidence type="ECO:0000313" key="3">
    <source>
        <dbReference type="Proteomes" id="UP000510822"/>
    </source>
</evidence>
<reference evidence="2 3" key="1">
    <citation type="journal article" date="2016" name="Int. J. Syst. Evol. Microbiol.">
        <title>Chitinibacter fontanus sp. nov., isolated from a spring.</title>
        <authorList>
            <person name="Sheu S.Y."/>
            <person name="Li Y.S."/>
            <person name="Young C.C."/>
            <person name="Chen W.M."/>
        </authorList>
    </citation>
    <scope>NUCLEOTIDE SEQUENCE [LARGE SCALE GENOMIC DNA]</scope>
    <source>
        <strain evidence="2 3">STM-7</strain>
    </source>
</reference>
<dbReference type="EMBL" id="CP058952">
    <property type="protein sequence ID" value="QLI80777.1"/>
    <property type="molecule type" value="Genomic_DNA"/>
</dbReference>
<keyword evidence="3" id="KW-1185">Reference proteome</keyword>
<dbReference type="GO" id="GO:0004568">
    <property type="term" value="F:chitinase activity"/>
    <property type="evidence" value="ECO:0007669"/>
    <property type="project" value="InterPro"/>
</dbReference>
<dbReference type="AlphaFoldDB" id="A0A7D5V8A3"/>
<dbReference type="KEGG" id="cfon:HZU75_04120"/>
<organism evidence="2 3">
    <name type="scientific">Chitinibacter fontanus</name>
    <dbReference type="NCBI Taxonomy" id="1737446"/>
    <lineage>
        <taxon>Bacteria</taxon>
        <taxon>Pseudomonadati</taxon>
        <taxon>Pseudomonadota</taxon>
        <taxon>Betaproteobacteria</taxon>
        <taxon>Neisseriales</taxon>
        <taxon>Chitinibacteraceae</taxon>
        <taxon>Chitinibacter</taxon>
    </lineage>
</organism>
<proteinExistence type="predicted"/>
<name>A0A7D5V8A3_9NEIS</name>
<dbReference type="PANTHER" id="PTHR34408:SF1">
    <property type="entry name" value="GLYCOSYL HYDROLASE FAMILY 19 DOMAIN-CONTAINING PROTEIN HI_1415"/>
    <property type="match status" value="1"/>
</dbReference>
<dbReference type="InterPro" id="IPR000726">
    <property type="entry name" value="Glyco_hydro_19_cat"/>
</dbReference>
<dbReference type="SUPFAM" id="SSF53955">
    <property type="entry name" value="Lysozyme-like"/>
    <property type="match status" value="1"/>
</dbReference>
<evidence type="ECO:0000259" key="1">
    <source>
        <dbReference type="Pfam" id="PF00182"/>
    </source>
</evidence>
<evidence type="ECO:0000313" key="2">
    <source>
        <dbReference type="EMBL" id="QLI80777.1"/>
    </source>
</evidence>